<keyword evidence="3" id="KW-1185">Reference proteome</keyword>
<dbReference type="InterPro" id="IPR013424">
    <property type="entry name" value="Ice-binding_C"/>
</dbReference>
<feature type="domain" description="Ice-binding protein C-terminal" evidence="1">
    <location>
        <begin position="238"/>
        <end position="261"/>
    </location>
</feature>
<dbReference type="NCBIfam" id="TIGR02595">
    <property type="entry name" value="PEP_CTERM"/>
    <property type="match status" value="1"/>
</dbReference>
<dbReference type="Proteomes" id="UP000472320">
    <property type="component" value="Unassembled WGS sequence"/>
</dbReference>
<evidence type="ECO:0000313" key="3">
    <source>
        <dbReference type="Proteomes" id="UP000472320"/>
    </source>
</evidence>
<dbReference type="EMBL" id="WNKX01000004">
    <property type="protein sequence ID" value="MTW10458.1"/>
    <property type="molecule type" value="Genomic_DNA"/>
</dbReference>
<comment type="caution">
    <text evidence="2">The sequence shown here is derived from an EMBL/GenBank/DDBJ whole genome shotgun (WGS) entry which is preliminary data.</text>
</comment>
<name>A0A6L6QD80_9BURK</name>
<evidence type="ECO:0000313" key="2">
    <source>
        <dbReference type="EMBL" id="MTW10458.1"/>
    </source>
</evidence>
<dbReference type="RefSeq" id="WP_155453388.1">
    <property type="nucleotide sequence ID" value="NZ_WNKX01000004.1"/>
</dbReference>
<accession>A0A6L6QD80</accession>
<proteinExistence type="predicted"/>
<dbReference type="Pfam" id="PF07589">
    <property type="entry name" value="PEP-CTERM"/>
    <property type="match status" value="1"/>
</dbReference>
<evidence type="ECO:0000259" key="1">
    <source>
        <dbReference type="Pfam" id="PF07589"/>
    </source>
</evidence>
<organism evidence="2 3">
    <name type="scientific">Massilia eburnea</name>
    <dbReference type="NCBI Taxonomy" id="1776165"/>
    <lineage>
        <taxon>Bacteria</taxon>
        <taxon>Pseudomonadati</taxon>
        <taxon>Pseudomonadota</taxon>
        <taxon>Betaproteobacteria</taxon>
        <taxon>Burkholderiales</taxon>
        <taxon>Oxalobacteraceae</taxon>
        <taxon>Telluria group</taxon>
        <taxon>Massilia</taxon>
    </lineage>
</organism>
<dbReference type="OrthoDB" id="8777874at2"/>
<gene>
    <name evidence="2" type="ORF">GM658_07560</name>
</gene>
<reference evidence="2 3" key="1">
    <citation type="submission" date="2019-11" db="EMBL/GenBank/DDBJ databases">
        <title>Type strains purchased from KCTC, JCM and DSMZ.</title>
        <authorList>
            <person name="Lu H."/>
        </authorList>
    </citation>
    <scope>NUCLEOTIDE SEQUENCE [LARGE SCALE GENOMIC DNA]</scope>
    <source>
        <strain evidence="2 3">JCM 31587</strain>
    </source>
</reference>
<dbReference type="AlphaFoldDB" id="A0A6L6QD80"/>
<protein>
    <submittedName>
        <fullName evidence="2">PEP-CTERM sorting domain-containing protein</fullName>
    </submittedName>
</protein>
<sequence length="262" mass="29444">MKIAYLIFLSFLKISMRSRLFLHAVYAALLAVAAFPAHAGILATIKVSSASHVNQYDEDDGRPAIPFEGTLASSLKPLNMHHLPSCRSSIRMGLKYSRCFYEGDFSGLVSPYETEFRSRLKTDVPMGSEFYTELSVGNDGNYFGTFSFVQTKVETNIDQTGTYQSTLNTNYQFWYEGAGIAPATVIDNEFVNRIWSAGMFTKQVFFTQWDVLEVSDVNNPRLTGFEQWYGDFEATTSTVPEPSAPLLFATGFLAMALRRVRR</sequence>